<protein>
    <submittedName>
        <fullName evidence="5">Sugar O-acetyltransferase</fullName>
    </submittedName>
</protein>
<dbReference type="InterPro" id="IPR051159">
    <property type="entry name" value="Hexapeptide_acetyltransf"/>
</dbReference>
<evidence type="ECO:0000256" key="3">
    <source>
        <dbReference type="ARBA" id="ARBA00022737"/>
    </source>
</evidence>
<organism evidence="5 6">
    <name type="scientific">Neptunicella marina</name>
    <dbReference type="NCBI Taxonomy" id="2125989"/>
    <lineage>
        <taxon>Bacteria</taxon>
        <taxon>Pseudomonadati</taxon>
        <taxon>Pseudomonadota</taxon>
        <taxon>Gammaproteobacteria</taxon>
        <taxon>Alteromonadales</taxon>
        <taxon>Alteromonadaceae</taxon>
        <taxon>Neptunicella</taxon>
    </lineage>
</organism>
<comment type="similarity">
    <text evidence="1">Belongs to the transferase hexapeptide repeat family.</text>
</comment>
<dbReference type="RefSeq" id="WP_186505218.1">
    <property type="nucleotide sequence ID" value="NZ_JACNEP010000002.1"/>
</dbReference>
<keyword evidence="6" id="KW-1185">Reference proteome</keyword>
<dbReference type="InterPro" id="IPR001451">
    <property type="entry name" value="Hexapep"/>
</dbReference>
<evidence type="ECO:0000313" key="6">
    <source>
        <dbReference type="Proteomes" id="UP000601768"/>
    </source>
</evidence>
<evidence type="ECO:0000256" key="4">
    <source>
        <dbReference type="ARBA" id="ARBA00023315"/>
    </source>
</evidence>
<proteinExistence type="inferred from homology"/>
<reference evidence="5" key="2">
    <citation type="submission" date="2020-08" db="EMBL/GenBank/DDBJ databases">
        <authorList>
            <person name="Lai Q."/>
        </authorList>
    </citation>
    <scope>NUCLEOTIDE SEQUENCE</scope>
    <source>
        <strain evidence="5">S27-2</strain>
    </source>
</reference>
<dbReference type="Pfam" id="PF00132">
    <property type="entry name" value="Hexapep"/>
    <property type="match status" value="1"/>
</dbReference>
<accession>A0A8J6M0G4</accession>
<dbReference type="GO" id="GO:0008374">
    <property type="term" value="F:O-acyltransferase activity"/>
    <property type="evidence" value="ECO:0007669"/>
    <property type="project" value="TreeGrafter"/>
</dbReference>
<dbReference type="InterPro" id="IPR011004">
    <property type="entry name" value="Trimer_LpxA-like_sf"/>
</dbReference>
<keyword evidence="2" id="KW-0808">Transferase</keyword>
<dbReference type="Proteomes" id="UP000601768">
    <property type="component" value="Unassembled WGS sequence"/>
</dbReference>
<dbReference type="SUPFAM" id="SSF51161">
    <property type="entry name" value="Trimeric LpxA-like enzymes"/>
    <property type="match status" value="1"/>
</dbReference>
<evidence type="ECO:0000256" key="2">
    <source>
        <dbReference type="ARBA" id="ARBA00022679"/>
    </source>
</evidence>
<sequence>MSLHPNPQQKKRMQKACLRFNQDPNKNHLNQLLAQLANKGDKTLIEPPIWIEYGEYLQLGENFFTNTGLTILDAGGVTIGDNVLIGPNVQIYTNNHPLDAVRRLSGEQHLLPVSIGNNVWIGGAAVICPGVSIGDNAVIAAGSVVCKNVEANTLVAGNPAKPVRHL</sequence>
<gene>
    <name evidence="5" type="ORF">H8B19_02545</name>
</gene>
<dbReference type="InterPro" id="IPR018357">
    <property type="entry name" value="Hexapep_transf_CS"/>
</dbReference>
<dbReference type="AlphaFoldDB" id="A0A8J6M0G4"/>
<comment type="caution">
    <text evidence="5">The sequence shown here is derived from an EMBL/GenBank/DDBJ whole genome shotgun (WGS) entry which is preliminary data.</text>
</comment>
<name>A0A8J6M0G4_9ALTE</name>
<dbReference type="PROSITE" id="PS00101">
    <property type="entry name" value="HEXAPEP_TRANSFERASES"/>
    <property type="match status" value="1"/>
</dbReference>
<dbReference type="Gene3D" id="2.160.10.10">
    <property type="entry name" value="Hexapeptide repeat proteins"/>
    <property type="match status" value="1"/>
</dbReference>
<dbReference type="Pfam" id="PF14602">
    <property type="entry name" value="Hexapep_2"/>
    <property type="match status" value="1"/>
</dbReference>
<dbReference type="EMBL" id="JACNEP010000002">
    <property type="protein sequence ID" value="MBC3764738.1"/>
    <property type="molecule type" value="Genomic_DNA"/>
</dbReference>
<dbReference type="PANTHER" id="PTHR23416:SF23">
    <property type="entry name" value="ACETYLTRANSFERASE C18B11.09C-RELATED"/>
    <property type="match status" value="1"/>
</dbReference>
<dbReference type="PANTHER" id="PTHR23416">
    <property type="entry name" value="SIALIC ACID SYNTHASE-RELATED"/>
    <property type="match status" value="1"/>
</dbReference>
<dbReference type="CDD" id="cd03357">
    <property type="entry name" value="LbH_MAT_GAT"/>
    <property type="match status" value="1"/>
</dbReference>
<reference evidence="5" key="1">
    <citation type="journal article" date="2018" name="Int. J. Syst. Evol. Microbiol.">
        <title>Neptunicella marina gen. nov., sp. nov., isolated from surface seawater.</title>
        <authorList>
            <person name="Liu X."/>
            <person name="Lai Q."/>
            <person name="Du Y."/>
            <person name="Zhang X."/>
            <person name="Liu Z."/>
            <person name="Sun F."/>
            <person name="Shao Z."/>
        </authorList>
    </citation>
    <scope>NUCLEOTIDE SEQUENCE</scope>
    <source>
        <strain evidence="5">S27-2</strain>
    </source>
</reference>
<keyword evidence="3" id="KW-0677">Repeat</keyword>
<evidence type="ECO:0000313" key="5">
    <source>
        <dbReference type="EMBL" id="MBC3764738.1"/>
    </source>
</evidence>
<evidence type="ECO:0000256" key="1">
    <source>
        <dbReference type="ARBA" id="ARBA00007274"/>
    </source>
</evidence>
<keyword evidence="4" id="KW-0012">Acyltransferase</keyword>